<dbReference type="InterPro" id="IPR050553">
    <property type="entry name" value="Thioredoxin_ResA/DsbE_sf"/>
</dbReference>
<evidence type="ECO:0000313" key="7">
    <source>
        <dbReference type="EMBL" id="SIT16191.1"/>
    </source>
</evidence>
<keyword evidence="7" id="KW-0413">Isomerase</keyword>
<comment type="subcellular location">
    <subcellularLocation>
        <location evidence="1">Cell envelope</location>
    </subcellularLocation>
</comment>
<keyword evidence="5" id="KW-0732">Signal</keyword>
<feature type="signal peptide" evidence="5">
    <location>
        <begin position="1"/>
        <end position="22"/>
    </location>
</feature>
<dbReference type="GO" id="GO:0016209">
    <property type="term" value="F:antioxidant activity"/>
    <property type="evidence" value="ECO:0007669"/>
    <property type="project" value="InterPro"/>
</dbReference>
<keyword evidence="4" id="KW-0676">Redox-active center</keyword>
<dbReference type="CDD" id="cd02966">
    <property type="entry name" value="TlpA_like_family"/>
    <property type="match status" value="1"/>
</dbReference>
<dbReference type="EMBL" id="FTOV01000008">
    <property type="protein sequence ID" value="SIT16191.1"/>
    <property type="molecule type" value="Genomic_DNA"/>
</dbReference>
<evidence type="ECO:0000256" key="2">
    <source>
        <dbReference type="ARBA" id="ARBA00022748"/>
    </source>
</evidence>
<accession>A0A1N7Q033</accession>
<gene>
    <name evidence="7" type="ORF">SAMN05421785_10879</name>
</gene>
<dbReference type="PANTHER" id="PTHR42852:SF6">
    <property type="entry name" value="THIOL:DISULFIDE INTERCHANGE PROTEIN DSBE"/>
    <property type="match status" value="1"/>
</dbReference>
<dbReference type="GO" id="GO:0016491">
    <property type="term" value="F:oxidoreductase activity"/>
    <property type="evidence" value="ECO:0007669"/>
    <property type="project" value="InterPro"/>
</dbReference>
<evidence type="ECO:0000256" key="4">
    <source>
        <dbReference type="ARBA" id="ARBA00023284"/>
    </source>
</evidence>
<organism evidence="7 8">
    <name type="scientific">Chryseobacterium gambrini</name>
    <dbReference type="NCBI Taxonomy" id="373672"/>
    <lineage>
        <taxon>Bacteria</taxon>
        <taxon>Pseudomonadati</taxon>
        <taxon>Bacteroidota</taxon>
        <taxon>Flavobacteriia</taxon>
        <taxon>Flavobacteriales</taxon>
        <taxon>Weeksellaceae</taxon>
        <taxon>Chryseobacterium group</taxon>
        <taxon>Chryseobacterium</taxon>
    </lineage>
</organism>
<dbReference type="PANTHER" id="PTHR42852">
    <property type="entry name" value="THIOL:DISULFIDE INTERCHANGE PROTEIN DSBE"/>
    <property type="match status" value="1"/>
</dbReference>
<dbReference type="InterPro" id="IPR013766">
    <property type="entry name" value="Thioredoxin_domain"/>
</dbReference>
<keyword evidence="3" id="KW-1015">Disulfide bond</keyword>
<dbReference type="Proteomes" id="UP000185781">
    <property type="component" value="Unassembled WGS sequence"/>
</dbReference>
<dbReference type="GO" id="GO:0030313">
    <property type="term" value="C:cell envelope"/>
    <property type="evidence" value="ECO:0007669"/>
    <property type="project" value="UniProtKB-SubCell"/>
</dbReference>
<evidence type="ECO:0000313" key="8">
    <source>
        <dbReference type="Proteomes" id="UP000185781"/>
    </source>
</evidence>
<keyword evidence="2" id="KW-0201">Cytochrome c-type biogenesis</keyword>
<proteinExistence type="predicted"/>
<dbReference type="Gene3D" id="3.40.30.10">
    <property type="entry name" value="Glutaredoxin"/>
    <property type="match status" value="1"/>
</dbReference>
<feature type="domain" description="Thioredoxin" evidence="6">
    <location>
        <begin position="31"/>
        <end position="173"/>
    </location>
</feature>
<dbReference type="AlphaFoldDB" id="A0A1N7Q033"/>
<protein>
    <submittedName>
        <fullName evidence="7">Thiol-disulfide isomerase or thioredoxin</fullName>
    </submittedName>
</protein>
<dbReference type="Pfam" id="PF00578">
    <property type="entry name" value="AhpC-TSA"/>
    <property type="match status" value="1"/>
</dbReference>
<evidence type="ECO:0000259" key="6">
    <source>
        <dbReference type="PROSITE" id="PS51352"/>
    </source>
</evidence>
<name>A0A1N7Q033_9FLAO</name>
<dbReference type="SUPFAM" id="SSF52833">
    <property type="entry name" value="Thioredoxin-like"/>
    <property type="match status" value="1"/>
</dbReference>
<dbReference type="GO" id="GO:0016853">
    <property type="term" value="F:isomerase activity"/>
    <property type="evidence" value="ECO:0007669"/>
    <property type="project" value="UniProtKB-KW"/>
</dbReference>
<evidence type="ECO:0000256" key="1">
    <source>
        <dbReference type="ARBA" id="ARBA00004196"/>
    </source>
</evidence>
<dbReference type="OrthoDB" id="1118217at2"/>
<sequence length="433" mass="49309">MKNYLATISLIILVLLSSTSMASTADSVSFLKIGDKVPDIEFKIKNYSKPTAKISDFKGKLVILDLWGVNCASCIAAIPHMEELQRKFDGKIQVIMVTKDSDEKVTKQAIHSDNVKNNRLPSVTNAKELAGLFFYASLPTHIWIDESGKVKYITNGSNANEANINNHLKGNNLNIKEKKDVKFDIDDPLLVNWYPYHKEISFYTYLAPIQKVYSKSGGTGQSKYADGTIKRISSDGSSLAGLYKLAFGLYDQVFPDSKVINESKNAKIYQVDSNKSMKEQQGYYFYDVINGIGINNDRLYKFMQNELDIMFNLKSGWEKRRVQCFVLKQKKDNNLIFSKGGAFKSDFGKGMHKVENFKWEYFLRAQRGSASLNFELIDETGILPDQLVSLSISTNWRNFHEINSSLERYGLFIEEQTRNFNCIVLKDMDKESK</sequence>
<evidence type="ECO:0000256" key="5">
    <source>
        <dbReference type="SAM" id="SignalP"/>
    </source>
</evidence>
<reference evidence="7 8" key="1">
    <citation type="submission" date="2017-01" db="EMBL/GenBank/DDBJ databases">
        <authorList>
            <person name="Mah S.A."/>
            <person name="Swanson W.J."/>
            <person name="Moy G.W."/>
            <person name="Vacquier V.D."/>
        </authorList>
    </citation>
    <scope>NUCLEOTIDE SEQUENCE [LARGE SCALE GENOMIC DNA]</scope>
    <source>
        <strain evidence="7 8">DSM 18014</strain>
    </source>
</reference>
<evidence type="ECO:0000256" key="3">
    <source>
        <dbReference type="ARBA" id="ARBA00023157"/>
    </source>
</evidence>
<dbReference type="InterPro" id="IPR000866">
    <property type="entry name" value="AhpC/TSA"/>
</dbReference>
<dbReference type="InterPro" id="IPR036249">
    <property type="entry name" value="Thioredoxin-like_sf"/>
</dbReference>
<dbReference type="PROSITE" id="PS51352">
    <property type="entry name" value="THIOREDOXIN_2"/>
    <property type="match status" value="1"/>
</dbReference>
<dbReference type="STRING" id="373672.SAMN05421785_10879"/>
<dbReference type="GO" id="GO:0017004">
    <property type="term" value="P:cytochrome complex assembly"/>
    <property type="evidence" value="ECO:0007669"/>
    <property type="project" value="UniProtKB-KW"/>
</dbReference>
<feature type="chain" id="PRO_5012613937" evidence="5">
    <location>
        <begin position="23"/>
        <end position="433"/>
    </location>
</feature>
<dbReference type="RefSeq" id="WP_076394324.1">
    <property type="nucleotide sequence ID" value="NZ_FTOV01000008.1"/>
</dbReference>